<evidence type="ECO:0000313" key="2">
    <source>
        <dbReference type="Proteomes" id="UP000184693"/>
    </source>
</evidence>
<name>A0A1N6JY70_9BURK</name>
<dbReference type="Proteomes" id="UP000184693">
    <property type="component" value="Unassembled WGS sequence"/>
</dbReference>
<dbReference type="AlphaFoldDB" id="A0A1N6JY70"/>
<dbReference type="RefSeq" id="WP_074267391.1">
    <property type="nucleotide sequence ID" value="NZ_FSRM01000002.1"/>
</dbReference>
<dbReference type="EMBL" id="FSRM01000002">
    <property type="protein sequence ID" value="SIO49181.1"/>
    <property type="molecule type" value="Genomic_DNA"/>
</dbReference>
<organism evidence="1 2">
    <name type="scientific">Paraburkholderia phenazinium</name>
    <dbReference type="NCBI Taxonomy" id="60549"/>
    <lineage>
        <taxon>Bacteria</taxon>
        <taxon>Pseudomonadati</taxon>
        <taxon>Pseudomonadota</taxon>
        <taxon>Betaproteobacteria</taxon>
        <taxon>Burkholderiales</taxon>
        <taxon>Burkholderiaceae</taxon>
        <taxon>Paraburkholderia</taxon>
    </lineage>
</organism>
<sequence>MANSEYLLSHQELVKAVIIHQNIHDGFWRLNINFNVVATHGKQMPDPCLSVTIQGIGIMKADPTDEMAVDAALTNPEKIEPVQEAMPEATAGMQFCRDVYRKVAVHLDDAARPISAATAVDLRARLHK</sequence>
<evidence type="ECO:0000313" key="1">
    <source>
        <dbReference type="EMBL" id="SIO49181.1"/>
    </source>
</evidence>
<protein>
    <submittedName>
        <fullName evidence="1">Uncharacterized protein</fullName>
    </submittedName>
</protein>
<reference evidence="1 2" key="1">
    <citation type="submission" date="2016-11" db="EMBL/GenBank/DDBJ databases">
        <authorList>
            <person name="Jaros S."/>
            <person name="Januszkiewicz K."/>
            <person name="Wedrychowicz H."/>
        </authorList>
    </citation>
    <scope>NUCLEOTIDE SEQUENCE [LARGE SCALE GENOMIC DNA]</scope>
    <source>
        <strain evidence="1 2">GAS86</strain>
    </source>
</reference>
<proteinExistence type="predicted"/>
<accession>A0A1N6JY70</accession>
<gene>
    <name evidence="1" type="ORF">SAMN05444168_5403</name>
</gene>